<keyword evidence="9" id="KW-1185">Reference proteome</keyword>
<dbReference type="GO" id="GO:0006508">
    <property type="term" value="P:proteolysis"/>
    <property type="evidence" value="ECO:0007669"/>
    <property type="project" value="UniProtKB-KW"/>
</dbReference>
<dbReference type="GO" id="GO:0005634">
    <property type="term" value="C:nucleus"/>
    <property type="evidence" value="ECO:0007669"/>
    <property type="project" value="TreeGrafter"/>
</dbReference>
<name>A0AAD5YK33_9APHY</name>
<feature type="region of interest" description="Disordered" evidence="7">
    <location>
        <begin position="217"/>
        <end position="236"/>
    </location>
</feature>
<comment type="caution">
    <text evidence="8">The sequence shown here is derived from an EMBL/GenBank/DDBJ whole genome shotgun (WGS) entry which is preliminary data.</text>
</comment>
<evidence type="ECO:0000256" key="4">
    <source>
        <dbReference type="ARBA" id="ARBA00022786"/>
    </source>
</evidence>
<reference evidence="8" key="1">
    <citation type="submission" date="2022-07" db="EMBL/GenBank/DDBJ databases">
        <title>Genome Sequence of Physisporinus lineatus.</title>
        <authorList>
            <person name="Buettner E."/>
        </authorList>
    </citation>
    <scope>NUCLEOTIDE SEQUENCE</scope>
    <source>
        <strain evidence="8">VT162</strain>
    </source>
</reference>
<feature type="compositionally biased region" description="Basic and acidic residues" evidence="7">
    <location>
        <begin position="186"/>
        <end position="196"/>
    </location>
</feature>
<dbReference type="Gene3D" id="1.20.1300.20">
    <property type="entry name" value="Peptidase C65 Otubain, subdomain 2"/>
    <property type="match status" value="1"/>
</dbReference>
<dbReference type="InterPro" id="IPR038765">
    <property type="entry name" value="Papain-like_cys_pep_sf"/>
</dbReference>
<keyword evidence="6" id="KW-0788">Thiol protease</keyword>
<sequence length="269" mass="29763">MNISSPSLRLRLQSSQFLRYLPRRHKISLQTRVDHPDSSSENIIIPNGPSFPPALEPPGFEPGGEGLDALQGVLDEGRVLNSDRLLDEFQEPNRSNSVVMFLRLLTSAELRGNPDDYIPYLLNDDGDLVDISTFCAAHVEPCGKEADHVHVQAISRAMGINLEVAYLDGRLRPSPSSDLTSSTTSLKDKGKGRAIDTDENPFEDPALETAPVEFHKFQGGFGNDEGGGEREEGDEEVGVVLLYRPGHYDILERRSEEPKRSELGIHTFD</sequence>
<keyword evidence="3" id="KW-0645">Protease</keyword>
<dbReference type="EMBL" id="JANAWD010000122">
    <property type="protein sequence ID" value="KAJ3486408.1"/>
    <property type="molecule type" value="Genomic_DNA"/>
</dbReference>
<dbReference type="Gene3D" id="3.30.200.60">
    <property type="entry name" value="Peptidase C65 Otubain, subdomain 1"/>
    <property type="match status" value="1"/>
</dbReference>
<evidence type="ECO:0000256" key="1">
    <source>
        <dbReference type="ARBA" id="ARBA00000707"/>
    </source>
</evidence>
<organism evidence="8 9">
    <name type="scientific">Meripilus lineatus</name>
    <dbReference type="NCBI Taxonomy" id="2056292"/>
    <lineage>
        <taxon>Eukaryota</taxon>
        <taxon>Fungi</taxon>
        <taxon>Dikarya</taxon>
        <taxon>Basidiomycota</taxon>
        <taxon>Agaricomycotina</taxon>
        <taxon>Agaricomycetes</taxon>
        <taxon>Polyporales</taxon>
        <taxon>Meripilaceae</taxon>
        <taxon>Meripilus</taxon>
    </lineage>
</organism>
<dbReference type="PANTHER" id="PTHR12931">
    <property type="entry name" value="UBIQUITIN THIOLESTERASE PROTEIN OTUB"/>
    <property type="match status" value="1"/>
</dbReference>
<dbReference type="GO" id="GO:0004843">
    <property type="term" value="F:cysteine-type deubiquitinase activity"/>
    <property type="evidence" value="ECO:0007669"/>
    <property type="project" value="UniProtKB-EC"/>
</dbReference>
<dbReference type="AlphaFoldDB" id="A0AAD5YK33"/>
<keyword evidence="4" id="KW-0833">Ubl conjugation pathway</keyword>
<evidence type="ECO:0000256" key="3">
    <source>
        <dbReference type="ARBA" id="ARBA00022670"/>
    </source>
</evidence>
<dbReference type="InterPro" id="IPR042468">
    <property type="entry name" value="Peptidase_C65_otubain_sub1"/>
</dbReference>
<evidence type="ECO:0000256" key="5">
    <source>
        <dbReference type="ARBA" id="ARBA00022801"/>
    </source>
</evidence>
<evidence type="ECO:0000313" key="8">
    <source>
        <dbReference type="EMBL" id="KAJ3486408.1"/>
    </source>
</evidence>
<dbReference type="PANTHER" id="PTHR12931:SF15">
    <property type="entry name" value="UBIQUITIN THIOESTERASE OTUBAIN-LIKE"/>
    <property type="match status" value="1"/>
</dbReference>
<dbReference type="InterPro" id="IPR042467">
    <property type="entry name" value="Peptidase_C65_otubain_sub2"/>
</dbReference>
<dbReference type="InterPro" id="IPR019400">
    <property type="entry name" value="Peptidase_C65_otubain"/>
</dbReference>
<dbReference type="Pfam" id="PF10275">
    <property type="entry name" value="Peptidase_C65"/>
    <property type="match status" value="1"/>
</dbReference>
<accession>A0AAD5YK33</accession>
<dbReference type="SUPFAM" id="SSF54001">
    <property type="entry name" value="Cysteine proteinases"/>
    <property type="match status" value="1"/>
</dbReference>
<comment type="catalytic activity">
    <reaction evidence="1">
        <text>Thiol-dependent hydrolysis of ester, thioester, amide, peptide and isopeptide bonds formed by the C-terminal Gly of ubiquitin (a 76-residue protein attached to proteins as an intracellular targeting signal).</text>
        <dbReference type="EC" id="3.4.19.12"/>
    </reaction>
</comment>
<evidence type="ECO:0000256" key="6">
    <source>
        <dbReference type="ARBA" id="ARBA00022807"/>
    </source>
</evidence>
<evidence type="ECO:0000313" key="9">
    <source>
        <dbReference type="Proteomes" id="UP001212997"/>
    </source>
</evidence>
<protein>
    <recommendedName>
        <fullName evidence="2">ubiquitinyl hydrolase 1</fullName>
        <ecNumber evidence="2">3.4.19.12</ecNumber>
    </recommendedName>
</protein>
<dbReference type="GO" id="GO:0043130">
    <property type="term" value="F:ubiquitin binding"/>
    <property type="evidence" value="ECO:0007669"/>
    <property type="project" value="TreeGrafter"/>
</dbReference>
<evidence type="ECO:0000256" key="7">
    <source>
        <dbReference type="SAM" id="MobiDB-lite"/>
    </source>
</evidence>
<keyword evidence="5" id="KW-0378">Hydrolase</keyword>
<dbReference type="CDD" id="cd22749">
    <property type="entry name" value="Otubain_C65"/>
    <property type="match status" value="1"/>
</dbReference>
<feature type="compositionally biased region" description="Low complexity" evidence="7">
    <location>
        <begin position="172"/>
        <end position="185"/>
    </location>
</feature>
<feature type="region of interest" description="Disordered" evidence="7">
    <location>
        <begin position="171"/>
        <end position="205"/>
    </location>
</feature>
<proteinExistence type="predicted"/>
<dbReference type="EC" id="3.4.19.12" evidence="2"/>
<evidence type="ECO:0000256" key="2">
    <source>
        <dbReference type="ARBA" id="ARBA00012759"/>
    </source>
</evidence>
<gene>
    <name evidence="8" type="ORF">NLI96_g4271</name>
</gene>
<dbReference type="GO" id="GO:0071108">
    <property type="term" value="P:protein K48-linked deubiquitination"/>
    <property type="evidence" value="ECO:0007669"/>
    <property type="project" value="TreeGrafter"/>
</dbReference>
<dbReference type="Proteomes" id="UP001212997">
    <property type="component" value="Unassembled WGS sequence"/>
</dbReference>